<proteinExistence type="predicted"/>
<dbReference type="Proteomes" id="UP001314263">
    <property type="component" value="Unassembled WGS sequence"/>
</dbReference>
<reference evidence="2 3" key="1">
    <citation type="submission" date="2023-10" db="EMBL/GenBank/DDBJ databases">
        <authorList>
            <person name="Maclean D."/>
            <person name="Macfadyen A."/>
        </authorList>
    </citation>
    <scope>NUCLEOTIDE SEQUENCE [LARGE SCALE GENOMIC DNA]</scope>
</reference>
<feature type="compositionally biased region" description="Basic residues" evidence="1">
    <location>
        <begin position="548"/>
        <end position="564"/>
    </location>
</feature>
<evidence type="ECO:0000256" key="1">
    <source>
        <dbReference type="SAM" id="MobiDB-lite"/>
    </source>
</evidence>
<feature type="region of interest" description="Disordered" evidence="1">
    <location>
        <begin position="289"/>
        <end position="310"/>
    </location>
</feature>
<feature type="region of interest" description="Disordered" evidence="1">
    <location>
        <begin position="396"/>
        <end position="564"/>
    </location>
</feature>
<name>A0AAV1I063_9CHLO</name>
<feature type="compositionally biased region" description="Pro residues" evidence="1">
    <location>
        <begin position="429"/>
        <end position="440"/>
    </location>
</feature>
<organism evidence="2 3">
    <name type="scientific">Coccomyxa viridis</name>
    <dbReference type="NCBI Taxonomy" id="1274662"/>
    <lineage>
        <taxon>Eukaryota</taxon>
        <taxon>Viridiplantae</taxon>
        <taxon>Chlorophyta</taxon>
        <taxon>core chlorophytes</taxon>
        <taxon>Trebouxiophyceae</taxon>
        <taxon>Trebouxiophyceae incertae sedis</taxon>
        <taxon>Coccomyxaceae</taxon>
        <taxon>Coccomyxa</taxon>
    </lineage>
</organism>
<keyword evidence="3" id="KW-1185">Reference proteome</keyword>
<accession>A0AAV1I063</accession>
<evidence type="ECO:0000313" key="2">
    <source>
        <dbReference type="EMBL" id="CAK0768462.1"/>
    </source>
</evidence>
<comment type="caution">
    <text evidence="2">The sequence shown here is derived from an EMBL/GenBank/DDBJ whole genome shotgun (WGS) entry which is preliminary data.</text>
</comment>
<gene>
    <name evidence="2" type="ORF">CVIRNUC_003567</name>
</gene>
<sequence length="564" mass="60876">MLIMLREPLPEGARQQADFAALAGTDVSTYNVKVPVQTRSNNIEYVISHLPQPLEYGVEPGKSGSPVFGIFTMIGDEKFAMRGRLLTADLQESVPLPSMFGDDDAKYYWDEAADKMRAIRPTDAWGATTNPAVRDRTFILEQDLLAVMNDKLVVQLLMRYLGALFEASDKYLKTDNDTDIFFRILERHRFPHIERQTRKTLWNVSRAHLELLVHILARHIEGSSHITEPDKTALQSTLSTLSSFVTSVTSQAWPVRPAQVPRAGQVGPVQRLRDSVAQAMHSLGAFATKQTSSASNDSGDESAPSVGQEADNDTAIQTVEADRRPAPVPPVMGSSDQNVPLRQASLIPDTAVNAAIQTSEAGTGPVPIPSITASSEQAAPDLHTLTPEEGIDAASRVAEAGDPISVPSHAEETMGPSAEQPSASESGPRPQPPAPPPPPRELTSDEVQPTPEAIEPDATPRADVQAATVMPPTAVRETSASGPDKQLPPVPSVAQPPADTLSQVSDKRPGAKSFLESIRSRLSPRSKTKAEQNPVSKPVKSRGLSFWKSRKKSGGSRSPRGRRV</sequence>
<protein>
    <submittedName>
        <fullName evidence="2">Uncharacterized protein</fullName>
    </submittedName>
</protein>
<evidence type="ECO:0000313" key="3">
    <source>
        <dbReference type="Proteomes" id="UP001314263"/>
    </source>
</evidence>
<dbReference type="EMBL" id="CAUYUE010000004">
    <property type="protein sequence ID" value="CAK0768462.1"/>
    <property type="molecule type" value="Genomic_DNA"/>
</dbReference>
<dbReference type="AlphaFoldDB" id="A0AAV1I063"/>